<dbReference type="Proteomes" id="UP001597112">
    <property type="component" value="Unassembled WGS sequence"/>
</dbReference>
<evidence type="ECO:0000313" key="1">
    <source>
        <dbReference type="EMBL" id="MFD0999741.1"/>
    </source>
</evidence>
<keyword evidence="2" id="KW-1185">Reference proteome</keyword>
<evidence type="ECO:0008006" key="3">
    <source>
        <dbReference type="Google" id="ProtNLM"/>
    </source>
</evidence>
<name>A0ABW3K1P0_9BACT</name>
<sequence>MQPYFDTDYATITYDTNSHSLIGTWKMPALPNEFRTYMDTLLHAMEHFKTGKVVADTTKMGTLHPEDQEWASTEWNTIAIKNGYSHAAILLPQDVYSQMAVEDTMNAVMGTVTFSYFDNIEGALNWMKSI</sequence>
<dbReference type="EMBL" id="JBHTKA010000003">
    <property type="protein sequence ID" value="MFD0999741.1"/>
    <property type="molecule type" value="Genomic_DNA"/>
</dbReference>
<reference evidence="2" key="1">
    <citation type="journal article" date="2019" name="Int. J. Syst. Evol. Microbiol.">
        <title>The Global Catalogue of Microorganisms (GCM) 10K type strain sequencing project: providing services to taxonomists for standard genome sequencing and annotation.</title>
        <authorList>
            <consortium name="The Broad Institute Genomics Platform"/>
            <consortium name="The Broad Institute Genome Sequencing Center for Infectious Disease"/>
            <person name="Wu L."/>
            <person name="Ma J."/>
        </authorList>
    </citation>
    <scope>NUCLEOTIDE SEQUENCE [LARGE SCALE GENOMIC DNA]</scope>
    <source>
        <strain evidence="2">CCUG 58938</strain>
    </source>
</reference>
<protein>
    <recommendedName>
        <fullName evidence="3">STAS/SEC14 domain-containing protein</fullName>
    </recommendedName>
</protein>
<organism evidence="1 2">
    <name type="scientific">Ohtaekwangia kribbensis</name>
    <dbReference type="NCBI Taxonomy" id="688913"/>
    <lineage>
        <taxon>Bacteria</taxon>
        <taxon>Pseudomonadati</taxon>
        <taxon>Bacteroidota</taxon>
        <taxon>Cytophagia</taxon>
        <taxon>Cytophagales</taxon>
        <taxon>Fulvivirgaceae</taxon>
        <taxon>Ohtaekwangia</taxon>
    </lineage>
</organism>
<accession>A0ABW3K1P0</accession>
<proteinExistence type="predicted"/>
<comment type="caution">
    <text evidence="1">The sequence shown here is derived from an EMBL/GenBank/DDBJ whole genome shotgun (WGS) entry which is preliminary data.</text>
</comment>
<evidence type="ECO:0000313" key="2">
    <source>
        <dbReference type="Proteomes" id="UP001597112"/>
    </source>
</evidence>
<dbReference type="RefSeq" id="WP_377578706.1">
    <property type="nucleotide sequence ID" value="NZ_JBHTKA010000003.1"/>
</dbReference>
<gene>
    <name evidence="1" type="ORF">ACFQ21_10500</name>
</gene>